<feature type="region of interest" description="Disordered" evidence="5">
    <location>
        <begin position="108"/>
        <end position="130"/>
    </location>
</feature>
<dbReference type="Gene3D" id="3.30.40.10">
    <property type="entry name" value="Zinc/RING finger domain, C3HC4 (zinc finger)"/>
    <property type="match status" value="1"/>
</dbReference>
<evidence type="ECO:0000256" key="4">
    <source>
        <dbReference type="PROSITE-ProRule" id="PRU00175"/>
    </source>
</evidence>
<dbReference type="PANTHER" id="PTHR45931:SF3">
    <property type="entry name" value="RING ZINC FINGER-CONTAINING PROTEIN"/>
    <property type="match status" value="1"/>
</dbReference>
<evidence type="ECO:0000256" key="5">
    <source>
        <dbReference type="SAM" id="MobiDB-lite"/>
    </source>
</evidence>
<dbReference type="GO" id="GO:0006511">
    <property type="term" value="P:ubiquitin-dependent protein catabolic process"/>
    <property type="evidence" value="ECO:0007669"/>
    <property type="project" value="TreeGrafter"/>
</dbReference>
<dbReference type="InterPro" id="IPR013083">
    <property type="entry name" value="Znf_RING/FYVE/PHD"/>
</dbReference>
<evidence type="ECO:0000259" key="6">
    <source>
        <dbReference type="PROSITE" id="PS50089"/>
    </source>
</evidence>
<keyword evidence="3" id="KW-0862">Zinc</keyword>
<dbReference type="PROSITE" id="PS50089">
    <property type="entry name" value="ZF_RING_2"/>
    <property type="match status" value="1"/>
</dbReference>
<dbReference type="Gramene" id="Dexi1A01G0030270.1">
    <property type="protein sequence ID" value="Dexi1A01G0030270.1:cds"/>
    <property type="gene ID" value="Dexi1A01G0030270"/>
</dbReference>
<evidence type="ECO:0000256" key="2">
    <source>
        <dbReference type="ARBA" id="ARBA00022771"/>
    </source>
</evidence>
<keyword evidence="8" id="KW-1185">Reference proteome</keyword>
<dbReference type="OrthoDB" id="8062037at2759"/>
<keyword evidence="1" id="KW-0479">Metal-binding</keyword>
<evidence type="ECO:0000313" key="7">
    <source>
        <dbReference type="EMBL" id="KAF8689917.1"/>
    </source>
</evidence>
<evidence type="ECO:0000256" key="1">
    <source>
        <dbReference type="ARBA" id="ARBA00022723"/>
    </source>
</evidence>
<dbReference type="GO" id="GO:0061630">
    <property type="term" value="F:ubiquitin protein ligase activity"/>
    <property type="evidence" value="ECO:0007669"/>
    <property type="project" value="TreeGrafter"/>
</dbReference>
<dbReference type="InterPro" id="IPR051834">
    <property type="entry name" value="RING_finger_E3_ligase"/>
</dbReference>
<dbReference type="PANTHER" id="PTHR45931">
    <property type="entry name" value="SI:CH211-59O9.10"/>
    <property type="match status" value="1"/>
</dbReference>
<dbReference type="SUPFAM" id="SSF57850">
    <property type="entry name" value="RING/U-box"/>
    <property type="match status" value="1"/>
</dbReference>
<keyword evidence="2 4" id="KW-0863">Zinc-finger</keyword>
<accession>A0A835EGL8</accession>
<evidence type="ECO:0000256" key="3">
    <source>
        <dbReference type="ARBA" id="ARBA00022833"/>
    </source>
</evidence>
<feature type="domain" description="RING-type" evidence="6">
    <location>
        <begin position="188"/>
        <end position="229"/>
    </location>
</feature>
<reference evidence="7" key="1">
    <citation type="submission" date="2020-07" db="EMBL/GenBank/DDBJ databases">
        <title>Genome sequence and genetic diversity analysis of an under-domesticated orphan crop, white fonio (Digitaria exilis).</title>
        <authorList>
            <person name="Bennetzen J.L."/>
            <person name="Chen S."/>
            <person name="Ma X."/>
            <person name="Wang X."/>
            <person name="Yssel A.E.J."/>
            <person name="Chaluvadi S.R."/>
            <person name="Johnson M."/>
            <person name="Gangashetty P."/>
            <person name="Hamidou F."/>
            <person name="Sanogo M.D."/>
            <person name="Zwaenepoel A."/>
            <person name="Wallace J."/>
            <person name="Van De Peer Y."/>
            <person name="Van Deynze A."/>
        </authorList>
    </citation>
    <scope>NUCLEOTIDE SEQUENCE</scope>
    <source>
        <tissue evidence="7">Leaves</tissue>
    </source>
</reference>
<comment type="caution">
    <text evidence="7">The sequence shown here is derived from an EMBL/GenBank/DDBJ whole genome shotgun (WGS) entry which is preliminary data.</text>
</comment>
<dbReference type="EMBL" id="JACEFO010001996">
    <property type="protein sequence ID" value="KAF8689917.1"/>
    <property type="molecule type" value="Genomic_DNA"/>
</dbReference>
<proteinExistence type="predicted"/>
<dbReference type="GO" id="GO:0008270">
    <property type="term" value="F:zinc ion binding"/>
    <property type="evidence" value="ECO:0007669"/>
    <property type="project" value="UniProtKB-KW"/>
</dbReference>
<evidence type="ECO:0000313" key="8">
    <source>
        <dbReference type="Proteomes" id="UP000636709"/>
    </source>
</evidence>
<dbReference type="InterPro" id="IPR001841">
    <property type="entry name" value="Znf_RING"/>
</dbReference>
<protein>
    <recommendedName>
        <fullName evidence="6">RING-type domain-containing protein</fullName>
    </recommendedName>
</protein>
<dbReference type="AlphaFoldDB" id="A0A835EGL8"/>
<dbReference type="Pfam" id="PF13639">
    <property type="entry name" value="zf-RING_2"/>
    <property type="match status" value="1"/>
</dbReference>
<name>A0A835EGL8_9POAL</name>
<sequence>MVIIAGMLPGVECARRRRVRQGGSAAAAGAAEAPCGTRRQSFCLHTGGHDHAHLGSAAASKERSSVCKETMMARAWTLDSNAREAKERLDQKLRGQRESSVIIKRHQSAGTVRPPTTAKPHATGANNGGNNLHHSATAAPPCAVQREVFSKAPTTTSAAPPRRRRFSWTRLGRCAPPPPPEAEAEAECAVCLDELRAGDVVAHLPCAHRFHWSCAVPWVRAASRCPVCRARVHLAAA</sequence>
<organism evidence="7 8">
    <name type="scientific">Digitaria exilis</name>
    <dbReference type="NCBI Taxonomy" id="1010633"/>
    <lineage>
        <taxon>Eukaryota</taxon>
        <taxon>Viridiplantae</taxon>
        <taxon>Streptophyta</taxon>
        <taxon>Embryophyta</taxon>
        <taxon>Tracheophyta</taxon>
        <taxon>Spermatophyta</taxon>
        <taxon>Magnoliopsida</taxon>
        <taxon>Liliopsida</taxon>
        <taxon>Poales</taxon>
        <taxon>Poaceae</taxon>
        <taxon>PACMAD clade</taxon>
        <taxon>Panicoideae</taxon>
        <taxon>Panicodae</taxon>
        <taxon>Paniceae</taxon>
        <taxon>Anthephorinae</taxon>
        <taxon>Digitaria</taxon>
    </lineage>
</organism>
<dbReference type="SMART" id="SM00184">
    <property type="entry name" value="RING"/>
    <property type="match status" value="1"/>
</dbReference>
<dbReference type="GO" id="GO:0005634">
    <property type="term" value="C:nucleus"/>
    <property type="evidence" value="ECO:0007669"/>
    <property type="project" value="TreeGrafter"/>
</dbReference>
<gene>
    <name evidence="7" type="ORF">HU200_041550</name>
</gene>
<dbReference type="Proteomes" id="UP000636709">
    <property type="component" value="Unassembled WGS sequence"/>
</dbReference>